<dbReference type="Proteomes" id="UP000316125">
    <property type="component" value="Chromosome"/>
</dbReference>
<dbReference type="AlphaFoldDB" id="A0A4Y5YNL8"/>
<feature type="transmembrane region" description="Helical" evidence="6">
    <location>
        <begin position="349"/>
        <end position="369"/>
    </location>
</feature>
<feature type="transmembrane region" description="Helical" evidence="6">
    <location>
        <begin position="112"/>
        <end position="133"/>
    </location>
</feature>
<organism evidence="7 8">
    <name type="scientific">Microbacterium foliorum</name>
    <dbReference type="NCBI Taxonomy" id="104336"/>
    <lineage>
        <taxon>Bacteria</taxon>
        <taxon>Bacillati</taxon>
        <taxon>Actinomycetota</taxon>
        <taxon>Actinomycetes</taxon>
        <taxon>Micrococcales</taxon>
        <taxon>Microbacteriaceae</taxon>
        <taxon>Microbacterium</taxon>
    </lineage>
</organism>
<evidence type="ECO:0000256" key="4">
    <source>
        <dbReference type="ARBA" id="ARBA00022989"/>
    </source>
</evidence>
<evidence type="ECO:0008006" key="9">
    <source>
        <dbReference type="Google" id="ProtNLM"/>
    </source>
</evidence>
<sequence length="418" mass="43375">MKVLLSRFAGFSAVPLISFIAPLFLLPIIPNVFGLEAWGSVGTAQAVGTVCAIVAGFGWNISGGARIALSADDTARSQLFGDSFWCRGLLVVTAGLVGAALSSALVPAEFRLVAALVTLATTAAAMTVVWYAVGVGNARVVLLFETVPVSISVALAIPLLLLTEQLLWYPILTLIGFLIGPVLLNLRLYRRPVPPFAGRRILRAYRANLSVAAAETIGGSYTSAPIPLAQGLLGSAASGQATSADKFFRIALFAITVLSNTLQKWVLEVSYAHGRLRRHLVAFGLHAALALIGGAALTVLGPVFSSLLFGAKATPEIAVFLGFGATFALTSLTTPFIRNVLVPAGLNRYVLFGTLGAALVGIPLMVFGAQWGLSGIIAGLAASELVILAVVVTAGIHHLLVERRSAFALVAPADGGIV</sequence>
<dbReference type="GO" id="GO:0005886">
    <property type="term" value="C:plasma membrane"/>
    <property type="evidence" value="ECO:0007669"/>
    <property type="project" value="UniProtKB-SubCell"/>
</dbReference>
<evidence type="ECO:0000256" key="3">
    <source>
        <dbReference type="ARBA" id="ARBA00022692"/>
    </source>
</evidence>
<feature type="transmembrane region" description="Helical" evidence="6">
    <location>
        <begin position="317"/>
        <end position="337"/>
    </location>
</feature>
<comment type="subcellular location">
    <subcellularLocation>
        <location evidence="1">Cell membrane</location>
        <topology evidence="1">Multi-pass membrane protein</topology>
    </subcellularLocation>
</comment>
<evidence type="ECO:0000256" key="6">
    <source>
        <dbReference type="SAM" id="Phobius"/>
    </source>
</evidence>
<gene>
    <name evidence="7" type="ORF">FIV50_06240</name>
</gene>
<feature type="transmembrane region" description="Helical" evidence="6">
    <location>
        <begin position="279"/>
        <end position="305"/>
    </location>
</feature>
<dbReference type="EMBL" id="CP041040">
    <property type="protein sequence ID" value="QDE34421.1"/>
    <property type="molecule type" value="Genomic_DNA"/>
</dbReference>
<name>A0A4Y5YNL8_9MICO</name>
<protein>
    <recommendedName>
        <fullName evidence="9">Polysaccharide biosynthesis protein</fullName>
    </recommendedName>
</protein>
<dbReference type="PANTHER" id="PTHR30250:SF11">
    <property type="entry name" value="O-ANTIGEN TRANSPORTER-RELATED"/>
    <property type="match status" value="1"/>
</dbReference>
<feature type="transmembrane region" description="Helical" evidence="6">
    <location>
        <begin position="84"/>
        <end position="106"/>
    </location>
</feature>
<evidence type="ECO:0000256" key="2">
    <source>
        <dbReference type="ARBA" id="ARBA00022475"/>
    </source>
</evidence>
<keyword evidence="2" id="KW-1003">Cell membrane</keyword>
<dbReference type="InterPro" id="IPR050833">
    <property type="entry name" value="Poly_Biosynth_Transport"/>
</dbReference>
<accession>A0A4Y5YNL8</accession>
<evidence type="ECO:0000313" key="7">
    <source>
        <dbReference type="EMBL" id="QDE34421.1"/>
    </source>
</evidence>
<dbReference type="PANTHER" id="PTHR30250">
    <property type="entry name" value="PST FAMILY PREDICTED COLANIC ACID TRANSPORTER"/>
    <property type="match status" value="1"/>
</dbReference>
<keyword evidence="3 6" id="KW-0812">Transmembrane</keyword>
<evidence type="ECO:0000313" key="8">
    <source>
        <dbReference type="Proteomes" id="UP000316125"/>
    </source>
</evidence>
<evidence type="ECO:0000256" key="1">
    <source>
        <dbReference type="ARBA" id="ARBA00004651"/>
    </source>
</evidence>
<evidence type="ECO:0000256" key="5">
    <source>
        <dbReference type="ARBA" id="ARBA00023136"/>
    </source>
</evidence>
<keyword evidence="5 6" id="KW-0472">Membrane</keyword>
<dbReference type="RefSeq" id="WP_140036682.1">
    <property type="nucleotide sequence ID" value="NZ_CP041040.1"/>
</dbReference>
<proteinExistence type="predicted"/>
<feature type="transmembrane region" description="Helical" evidence="6">
    <location>
        <begin position="167"/>
        <end position="186"/>
    </location>
</feature>
<feature type="transmembrane region" description="Helical" evidence="6">
    <location>
        <begin position="375"/>
        <end position="396"/>
    </location>
</feature>
<reference evidence="7 8" key="1">
    <citation type="submission" date="2019-06" db="EMBL/GenBank/DDBJ databases">
        <title>Complete genome of Microbacterium foliorum M2.</title>
        <authorList>
            <person name="Cao G."/>
        </authorList>
    </citation>
    <scope>NUCLEOTIDE SEQUENCE [LARGE SCALE GENOMIC DNA]</scope>
    <source>
        <strain evidence="7 8">M2</strain>
    </source>
</reference>
<feature type="transmembrane region" description="Helical" evidence="6">
    <location>
        <begin position="44"/>
        <end position="63"/>
    </location>
</feature>
<feature type="transmembrane region" description="Helical" evidence="6">
    <location>
        <begin position="140"/>
        <end position="161"/>
    </location>
</feature>
<dbReference type="OrthoDB" id="4826415at2"/>
<keyword evidence="4 6" id="KW-1133">Transmembrane helix</keyword>